<keyword evidence="2" id="KW-0813">Transport</keyword>
<dbReference type="RefSeq" id="WP_005872912.1">
    <property type="nucleotide sequence ID" value="NZ_ACYG01000030.1"/>
</dbReference>
<dbReference type="InterPro" id="IPR036640">
    <property type="entry name" value="ABC1_TM_sf"/>
</dbReference>
<evidence type="ECO:0000259" key="9">
    <source>
        <dbReference type="PROSITE" id="PS50893"/>
    </source>
</evidence>
<dbReference type="InterPro" id="IPR003439">
    <property type="entry name" value="ABC_transporter-like_ATP-bd"/>
</dbReference>
<dbReference type="EMBL" id="ACYG01000030">
    <property type="protein sequence ID" value="EEV16648.1"/>
    <property type="molecule type" value="Genomic_DNA"/>
</dbReference>
<dbReference type="Pfam" id="PF00005">
    <property type="entry name" value="ABC_tran"/>
    <property type="match status" value="1"/>
</dbReference>
<evidence type="ECO:0000256" key="3">
    <source>
        <dbReference type="ARBA" id="ARBA00022692"/>
    </source>
</evidence>
<dbReference type="SUPFAM" id="SSF90123">
    <property type="entry name" value="ABC transporter transmembrane region"/>
    <property type="match status" value="1"/>
</dbReference>
<reference evidence="11 12" key="1">
    <citation type="submission" date="2009-07" db="EMBL/GenBank/DDBJ databases">
        <authorList>
            <person name="Madupu R."/>
            <person name="Sebastian Y."/>
            <person name="Durkin A.S."/>
            <person name="Torralba M."/>
            <person name="Methe B."/>
            <person name="Sutton G.G."/>
            <person name="Strausberg R.L."/>
            <person name="Nelson K.E."/>
        </authorList>
    </citation>
    <scope>NUCLEOTIDE SEQUENCE [LARGE SCALE GENOMIC DNA]</scope>
    <source>
        <strain evidence="11 12">RM3268</strain>
    </source>
</reference>
<comment type="caution">
    <text evidence="11">The sequence shown here is derived from an EMBL/GenBank/DDBJ whole genome shotgun (WGS) entry which is preliminary data.</text>
</comment>
<accession>C8PKN9</accession>
<dbReference type="PROSITE" id="PS50893">
    <property type="entry name" value="ABC_TRANSPORTER_2"/>
    <property type="match status" value="1"/>
</dbReference>
<dbReference type="Proteomes" id="UP000005709">
    <property type="component" value="Unassembled WGS sequence"/>
</dbReference>
<feature type="domain" description="ABC transmembrane type-1" evidence="10">
    <location>
        <begin position="209"/>
        <end position="408"/>
    </location>
</feature>
<dbReference type="InterPro" id="IPR027417">
    <property type="entry name" value="P-loop_NTPase"/>
</dbReference>
<evidence type="ECO:0000256" key="5">
    <source>
        <dbReference type="ARBA" id="ARBA00022840"/>
    </source>
</evidence>
<dbReference type="Pfam" id="PF06472">
    <property type="entry name" value="ABC_membrane_2"/>
    <property type="match status" value="2"/>
</dbReference>
<dbReference type="eggNOG" id="COG4178">
    <property type="taxonomic scope" value="Bacteria"/>
</dbReference>
<evidence type="ECO:0000256" key="6">
    <source>
        <dbReference type="ARBA" id="ARBA00022989"/>
    </source>
</evidence>
<feature type="transmembrane region" description="Helical" evidence="8">
    <location>
        <begin position="264"/>
        <end position="284"/>
    </location>
</feature>
<dbReference type="Gene3D" id="1.20.1560.10">
    <property type="entry name" value="ABC transporter type 1, transmembrane domain"/>
    <property type="match status" value="1"/>
</dbReference>
<gene>
    <name evidence="11" type="ORF">CAMGR0001_0261</name>
</gene>
<keyword evidence="6 8" id="KW-1133">Transmembrane helix</keyword>
<keyword evidence="12" id="KW-1185">Reference proteome</keyword>
<name>C8PKN9_9BACT</name>
<feature type="transmembrane region" description="Helical" evidence="8">
    <location>
        <begin position="62"/>
        <end position="87"/>
    </location>
</feature>
<dbReference type="AlphaFoldDB" id="C8PKN9"/>
<dbReference type="PANTHER" id="PTHR11384">
    <property type="entry name" value="ATP-BINDING CASSETTE, SUB-FAMILY D MEMBER"/>
    <property type="match status" value="1"/>
</dbReference>
<dbReference type="STRING" id="824.CGRAC_2178"/>
<dbReference type="InterPro" id="IPR003593">
    <property type="entry name" value="AAA+_ATPase"/>
</dbReference>
<evidence type="ECO:0000256" key="1">
    <source>
        <dbReference type="ARBA" id="ARBA00004651"/>
    </source>
</evidence>
<dbReference type="PROSITE" id="PS50929">
    <property type="entry name" value="ABC_TM1F"/>
    <property type="match status" value="1"/>
</dbReference>
<sequence>MKTLKQFFEILRPHWFGKGAAKLWALLLLALGFSLAIIKISVLMNAWDKRFYDALSELKGELIPALVGEFLLYTALIVLFIVCGSWLRKLLVIVWRERLSAMMERKWLHNANFYRTSLEGNFSAVGGSNLEKPGDVNLDENLNEHAECSAAEADSAALHRDVNELEILPSTAKQNAAGQSGASENKISSKTRADCEISKTIAKLDNPDQRIAEDSLLLVQKSVDLVKSLVYNLAKLIAFVAILWQVSKVLKFEIFGMRFEIEGFLLYVALLYTLLCSLITHLIGRRLRGLNFAKQRAEADYRSDLLLVRENAEAVAFMRGEDAERGRFRASFGKIMRNWRSIMNTEFRLECFSASYLKITNLIPIFACLPLYLSRAMSFGDMMQARSAFYSVQDGFAWFMDYYKQIMEWAASVQRIYEFISRMDGESANLRACVKQSDENSARCEGLSVFTPAGEPLIEDLRFELAPAQFIMLRGKSGAGKSTALRYVAGLWRYGRGEISLPRTGVIFIPQKPYLAPLSLKELIAYPQPPRADDAEFLEILRRVGLKKFARMLNSRADYVKILSGGEAQRLSFARIRYHKPSFVFADEITSALDLASARELLLGLRADLPRLGMLAIVHQTGLEDIFERTIEL</sequence>
<dbReference type="PANTHER" id="PTHR11384:SF59">
    <property type="entry name" value="LYSOSOMAL COBALAMIN TRANSPORTER ABCD4"/>
    <property type="match status" value="1"/>
</dbReference>
<dbReference type="GO" id="GO:0140359">
    <property type="term" value="F:ABC-type transporter activity"/>
    <property type="evidence" value="ECO:0007669"/>
    <property type="project" value="InterPro"/>
</dbReference>
<evidence type="ECO:0000256" key="8">
    <source>
        <dbReference type="SAM" id="Phobius"/>
    </source>
</evidence>
<feature type="domain" description="ABC transporter" evidence="9">
    <location>
        <begin position="442"/>
        <end position="631"/>
    </location>
</feature>
<keyword evidence="5 11" id="KW-0067">ATP-binding</keyword>
<comment type="subcellular location">
    <subcellularLocation>
        <location evidence="1">Cell membrane</location>
        <topology evidence="1">Multi-pass membrane protein</topology>
    </subcellularLocation>
</comment>
<evidence type="ECO:0000313" key="12">
    <source>
        <dbReference type="Proteomes" id="UP000005709"/>
    </source>
</evidence>
<keyword evidence="4" id="KW-0547">Nucleotide-binding</keyword>
<dbReference type="GO" id="GO:0005524">
    <property type="term" value="F:ATP binding"/>
    <property type="evidence" value="ECO:0007669"/>
    <property type="project" value="UniProtKB-KW"/>
</dbReference>
<evidence type="ECO:0000313" key="11">
    <source>
        <dbReference type="EMBL" id="EEV16648.1"/>
    </source>
</evidence>
<dbReference type="InterPro" id="IPR011527">
    <property type="entry name" value="ABC1_TM_dom"/>
</dbReference>
<dbReference type="GO" id="GO:0016887">
    <property type="term" value="F:ATP hydrolysis activity"/>
    <property type="evidence" value="ECO:0007669"/>
    <property type="project" value="InterPro"/>
</dbReference>
<proteinExistence type="predicted"/>
<evidence type="ECO:0000256" key="4">
    <source>
        <dbReference type="ARBA" id="ARBA00022741"/>
    </source>
</evidence>
<keyword evidence="7 8" id="KW-0472">Membrane</keyword>
<evidence type="ECO:0000256" key="2">
    <source>
        <dbReference type="ARBA" id="ARBA00022448"/>
    </source>
</evidence>
<feature type="transmembrane region" description="Helical" evidence="8">
    <location>
        <begin position="225"/>
        <end position="244"/>
    </location>
</feature>
<dbReference type="SUPFAM" id="SSF52540">
    <property type="entry name" value="P-loop containing nucleoside triphosphate hydrolases"/>
    <property type="match status" value="1"/>
</dbReference>
<feature type="transmembrane region" description="Helical" evidence="8">
    <location>
        <begin position="21"/>
        <end position="42"/>
    </location>
</feature>
<dbReference type="Gene3D" id="3.40.50.300">
    <property type="entry name" value="P-loop containing nucleotide triphosphate hydrolases"/>
    <property type="match status" value="1"/>
</dbReference>
<protein>
    <submittedName>
        <fullName evidence="11">ABC transporter, ATP-binding protein</fullName>
    </submittedName>
</protein>
<organism evidence="11 12">
    <name type="scientific">Campylobacter gracilis RM3268</name>
    <dbReference type="NCBI Taxonomy" id="553220"/>
    <lineage>
        <taxon>Bacteria</taxon>
        <taxon>Pseudomonadati</taxon>
        <taxon>Campylobacterota</taxon>
        <taxon>Epsilonproteobacteria</taxon>
        <taxon>Campylobacterales</taxon>
        <taxon>Campylobacteraceae</taxon>
        <taxon>Campylobacter</taxon>
    </lineage>
</organism>
<dbReference type="GO" id="GO:0005886">
    <property type="term" value="C:plasma membrane"/>
    <property type="evidence" value="ECO:0007669"/>
    <property type="project" value="UniProtKB-SubCell"/>
</dbReference>
<dbReference type="SMART" id="SM00382">
    <property type="entry name" value="AAA"/>
    <property type="match status" value="1"/>
</dbReference>
<keyword evidence="3 8" id="KW-0812">Transmembrane</keyword>
<evidence type="ECO:0000256" key="7">
    <source>
        <dbReference type="ARBA" id="ARBA00023136"/>
    </source>
</evidence>
<dbReference type="InterPro" id="IPR050835">
    <property type="entry name" value="ABC_transporter_sub-D"/>
</dbReference>
<evidence type="ECO:0000259" key="10">
    <source>
        <dbReference type="PROSITE" id="PS50929"/>
    </source>
</evidence>